<dbReference type="EMBL" id="KB740150">
    <property type="protein sequence ID" value="ENN81262.1"/>
    <property type="molecule type" value="Genomic_DNA"/>
</dbReference>
<dbReference type="Proteomes" id="UP000030742">
    <property type="component" value="Unassembled WGS sequence"/>
</dbReference>
<evidence type="ECO:0000313" key="4">
    <source>
        <dbReference type="EMBL" id="ERL83659.1"/>
    </source>
</evidence>
<proteinExistence type="predicted"/>
<organism evidence="2">
    <name type="scientific">Dendroctonus ponderosae</name>
    <name type="common">Mountain pine beetle</name>
    <dbReference type="NCBI Taxonomy" id="77166"/>
    <lineage>
        <taxon>Eukaryota</taxon>
        <taxon>Metazoa</taxon>
        <taxon>Ecdysozoa</taxon>
        <taxon>Arthropoda</taxon>
        <taxon>Hexapoda</taxon>
        <taxon>Insecta</taxon>
        <taxon>Pterygota</taxon>
        <taxon>Neoptera</taxon>
        <taxon>Endopterygota</taxon>
        <taxon>Coleoptera</taxon>
        <taxon>Polyphaga</taxon>
        <taxon>Cucujiformia</taxon>
        <taxon>Curculionidae</taxon>
        <taxon>Scolytinae</taxon>
        <taxon>Dendroctonus</taxon>
    </lineage>
</organism>
<feature type="non-terminal residue" evidence="2">
    <location>
        <position position="1"/>
    </location>
</feature>
<dbReference type="EMBL" id="KB630150">
    <property type="protein sequence ID" value="ERL83433.1"/>
    <property type="molecule type" value="Genomic_DNA"/>
</dbReference>
<accession>N6UR78</accession>
<evidence type="ECO:0000313" key="5">
    <source>
        <dbReference type="Proteomes" id="UP000030742"/>
    </source>
</evidence>
<protein>
    <submittedName>
        <fullName evidence="2">Uncharacterized protein</fullName>
    </submittedName>
</protein>
<reference evidence="2 5" key="1">
    <citation type="journal article" date="2013" name="Genome Biol.">
        <title>Draft genome of the mountain pine beetle, Dendroctonus ponderosae Hopkins, a major forest pest.</title>
        <authorList>
            <person name="Keeling C.I."/>
            <person name="Yuen M.M."/>
            <person name="Liao N.Y."/>
            <person name="Docking T.R."/>
            <person name="Chan S.K."/>
            <person name="Taylor G.A."/>
            <person name="Palmquist D.L."/>
            <person name="Jackman S.D."/>
            <person name="Nguyen A."/>
            <person name="Li M."/>
            <person name="Henderson H."/>
            <person name="Janes J.K."/>
            <person name="Zhao Y."/>
            <person name="Pandoh P."/>
            <person name="Moore R."/>
            <person name="Sperling F.A."/>
            <person name="Huber D.P."/>
            <person name="Birol I."/>
            <person name="Jones S.J."/>
            <person name="Bohlmann J."/>
        </authorList>
    </citation>
    <scope>NUCLEOTIDE SEQUENCE</scope>
</reference>
<gene>
    <name evidence="3" type="ORF">D910_00407</name>
    <name evidence="4" type="ORF">D910_00821</name>
    <name evidence="2" type="ORF">YQE_02356</name>
</gene>
<feature type="region of interest" description="Disordered" evidence="1">
    <location>
        <begin position="1"/>
        <end position="21"/>
    </location>
</feature>
<evidence type="ECO:0000313" key="3">
    <source>
        <dbReference type="EMBL" id="ERL83433.1"/>
    </source>
</evidence>
<dbReference type="HOGENOM" id="CLU_3426983_0_0_1"/>
<sequence>MAHIEPSGSPCSPYIQGARQM</sequence>
<evidence type="ECO:0000256" key="1">
    <source>
        <dbReference type="SAM" id="MobiDB-lite"/>
    </source>
</evidence>
<name>N6UR78_DENPD</name>
<dbReference type="AlphaFoldDB" id="N6UR78"/>
<evidence type="ECO:0000313" key="2">
    <source>
        <dbReference type="EMBL" id="ENN81262.1"/>
    </source>
</evidence>
<dbReference type="EMBL" id="KB630536">
    <property type="protein sequence ID" value="ERL83659.1"/>
    <property type="molecule type" value="Genomic_DNA"/>
</dbReference>